<keyword evidence="3" id="KW-1185">Reference proteome</keyword>
<evidence type="ECO:0000313" key="2">
    <source>
        <dbReference type="EMBL" id="PND38438.1"/>
    </source>
</evidence>
<dbReference type="Proteomes" id="UP000235916">
    <property type="component" value="Unassembled WGS sequence"/>
</dbReference>
<comment type="caution">
    <text evidence="2">The sequence shown here is derived from an EMBL/GenBank/DDBJ whole genome shotgun (WGS) entry which is preliminary data.</text>
</comment>
<dbReference type="AlphaFoldDB" id="A0A2N8KYA3"/>
<organism evidence="2 3">
    <name type="scientific">Kinneretia aquatilis</name>
    <dbReference type="NCBI Taxonomy" id="2070761"/>
    <lineage>
        <taxon>Bacteria</taxon>
        <taxon>Pseudomonadati</taxon>
        <taxon>Pseudomonadota</taxon>
        <taxon>Betaproteobacteria</taxon>
        <taxon>Burkholderiales</taxon>
        <taxon>Sphaerotilaceae</taxon>
        <taxon>Roseateles</taxon>
    </lineage>
</organism>
<evidence type="ECO:0000313" key="3">
    <source>
        <dbReference type="Proteomes" id="UP000235916"/>
    </source>
</evidence>
<name>A0A2N8KYA3_9BURK</name>
<evidence type="ECO:0008006" key="4">
    <source>
        <dbReference type="Google" id="ProtNLM"/>
    </source>
</evidence>
<evidence type="ECO:0000256" key="1">
    <source>
        <dbReference type="SAM" id="SignalP"/>
    </source>
</evidence>
<proteinExistence type="predicted"/>
<protein>
    <recommendedName>
        <fullName evidence="4">TonB C-terminal domain-containing protein</fullName>
    </recommendedName>
</protein>
<keyword evidence="1" id="KW-0732">Signal</keyword>
<gene>
    <name evidence="2" type="ORF">C1O66_13510</name>
</gene>
<feature type="chain" id="PRO_5014718130" description="TonB C-terminal domain-containing protein" evidence="1">
    <location>
        <begin position="18"/>
        <end position="326"/>
    </location>
</feature>
<sequence length="326" mass="36298">MLVVLGLLSGFGVAAHAQTASDVTPPSLAQSLSCLVRKEKPPVYPNELERSRAGGFMRVQLHFHQADAAPLVDVLTNTAAPEMQEQVFRFLEGYRLPCLTSTEGPVKAVQEFNFTNTQREPLPLARQNKDEFCVVMPREPIEAPTPWPGDRDVEHVVVVLGFHGDGKQPPDVKLIHSTASKRFEDVVRERVAKYRMPCRTGAEQPRFVEQRFSYNPPGVRRYALKRDVLGLGEFLGMTAGIRGVNADFDFSTMNCPFKVDYSILGPHLPNEVRAGKPDPNRAAFLKWLSERQLAFASDKQANELFGEVLQIQVPCGTLKLEAEAQS</sequence>
<reference evidence="2 3" key="1">
    <citation type="submission" date="2018-01" db="EMBL/GenBank/DDBJ databases">
        <title>Draft genome sequence of Paucibacter aquatile CR182 isolated from freshwater of the Nakdong River.</title>
        <authorList>
            <person name="Choi A."/>
            <person name="Chung E.J."/>
        </authorList>
    </citation>
    <scope>NUCLEOTIDE SEQUENCE [LARGE SCALE GENOMIC DNA]</scope>
    <source>
        <strain evidence="2 3">CR182</strain>
    </source>
</reference>
<accession>A0A2N8KYA3</accession>
<dbReference type="EMBL" id="POSP01000003">
    <property type="protein sequence ID" value="PND38438.1"/>
    <property type="molecule type" value="Genomic_DNA"/>
</dbReference>
<feature type="signal peptide" evidence="1">
    <location>
        <begin position="1"/>
        <end position="17"/>
    </location>
</feature>